<feature type="chain" id="PRO_5016182135" evidence="1">
    <location>
        <begin position="26"/>
        <end position="314"/>
    </location>
</feature>
<dbReference type="AlphaFoldDB" id="A0A2W5MXD5"/>
<evidence type="ECO:0000256" key="1">
    <source>
        <dbReference type="SAM" id="SignalP"/>
    </source>
</evidence>
<comment type="caution">
    <text evidence="2">The sequence shown here is derived from an EMBL/GenBank/DDBJ whole genome shotgun (WGS) entry which is preliminary data.</text>
</comment>
<feature type="signal peptide" evidence="1">
    <location>
        <begin position="1"/>
        <end position="25"/>
    </location>
</feature>
<sequence>MPRRTATVALTALLAAAWSVGPTQAQTCASPLTFSSGGETTGDTCLGGYLPWNFGGFVSQHRKMIYRFDPSLLAEHRLRFEAVDFDMMALVSNVCDESPPPYAAADVFAGRSGELLLSGMPSGPLYLFVTAQPDLPYATCGRYTLADLDPRIFTDEAEFRGRLQPEYYEESFQTFPPGATPQRMDFSGGGYGYTATPLGRDGQLIAPILLREPIQALAAKTSWGPVTVKLTSTGAPIHAVGGRFWKTTTWGFTSQARMTVSLRSGTRVTSYALFGSSNDFRGFYSARPIDEITINLVGTGQPTIDDLIVGQFQP</sequence>
<dbReference type="Proteomes" id="UP000249046">
    <property type="component" value="Unassembled WGS sequence"/>
</dbReference>
<keyword evidence="1" id="KW-0732">Signal</keyword>
<reference evidence="2 3" key="1">
    <citation type="submission" date="2017-08" db="EMBL/GenBank/DDBJ databases">
        <title>Infants hospitalized years apart are colonized by the same room-sourced microbial strains.</title>
        <authorList>
            <person name="Brooks B."/>
            <person name="Olm M.R."/>
            <person name="Firek B.A."/>
            <person name="Baker R."/>
            <person name="Thomas B.C."/>
            <person name="Morowitz M.J."/>
            <person name="Banfield J.F."/>
        </authorList>
    </citation>
    <scope>NUCLEOTIDE SEQUENCE [LARGE SCALE GENOMIC DNA]</scope>
    <source>
        <strain evidence="2">S2_005_003_R2_42</strain>
    </source>
</reference>
<evidence type="ECO:0000313" key="3">
    <source>
        <dbReference type="Proteomes" id="UP000249046"/>
    </source>
</evidence>
<proteinExistence type="predicted"/>
<evidence type="ECO:0000313" key="2">
    <source>
        <dbReference type="EMBL" id="PZQ18380.1"/>
    </source>
</evidence>
<protein>
    <submittedName>
        <fullName evidence="2">Uncharacterized protein</fullName>
    </submittedName>
</protein>
<organism evidence="2 3">
    <name type="scientific">Rhodanobacter denitrificans</name>
    <dbReference type="NCBI Taxonomy" id="666685"/>
    <lineage>
        <taxon>Bacteria</taxon>
        <taxon>Pseudomonadati</taxon>
        <taxon>Pseudomonadota</taxon>
        <taxon>Gammaproteobacteria</taxon>
        <taxon>Lysobacterales</taxon>
        <taxon>Rhodanobacteraceae</taxon>
        <taxon>Rhodanobacter</taxon>
    </lineage>
</organism>
<dbReference type="EMBL" id="QFPO01000003">
    <property type="protein sequence ID" value="PZQ18380.1"/>
    <property type="molecule type" value="Genomic_DNA"/>
</dbReference>
<gene>
    <name evidence="2" type="ORF">DI564_03490</name>
</gene>
<name>A0A2W5MXD5_9GAMM</name>
<accession>A0A2W5MXD5</accession>